<organism evidence="6 7">
    <name type="scientific">Deinococcus antarcticus</name>
    <dbReference type="NCBI Taxonomy" id="1298767"/>
    <lineage>
        <taxon>Bacteria</taxon>
        <taxon>Thermotogati</taxon>
        <taxon>Deinococcota</taxon>
        <taxon>Deinococci</taxon>
        <taxon>Deinococcales</taxon>
        <taxon>Deinococcaceae</taxon>
        <taxon>Deinococcus</taxon>
    </lineage>
</organism>
<accession>A0ABV8A3A1</accession>
<evidence type="ECO:0000313" key="6">
    <source>
        <dbReference type="EMBL" id="MFC3859769.1"/>
    </source>
</evidence>
<dbReference type="Pfam" id="PF01656">
    <property type="entry name" value="CbiA"/>
    <property type="match status" value="1"/>
</dbReference>
<dbReference type="Gene3D" id="3.40.50.300">
    <property type="entry name" value="P-loop containing nucleotide triphosphate hydrolases"/>
    <property type="match status" value="1"/>
</dbReference>
<dbReference type="RefSeq" id="WP_380075930.1">
    <property type="nucleotide sequence ID" value="NZ_JBHRZF010000028.1"/>
</dbReference>
<evidence type="ECO:0000256" key="2">
    <source>
        <dbReference type="ARBA" id="ARBA00022840"/>
    </source>
</evidence>
<name>A0ABV8A3A1_9DEIO</name>
<comment type="caution">
    <text evidence="6">The sequence shown here is derived from an EMBL/GenBank/DDBJ whole genome shotgun (WGS) entry which is preliminary data.</text>
</comment>
<keyword evidence="7" id="KW-1185">Reference proteome</keyword>
<evidence type="ECO:0000313" key="7">
    <source>
        <dbReference type="Proteomes" id="UP001595748"/>
    </source>
</evidence>
<dbReference type="InterPro" id="IPR027417">
    <property type="entry name" value="P-loop_NTPase"/>
</dbReference>
<proteinExistence type="predicted"/>
<protein>
    <submittedName>
        <fullName evidence="6">P-loop NTPase</fullName>
    </submittedName>
</protein>
<dbReference type="SUPFAM" id="SSF52540">
    <property type="entry name" value="P-loop containing nucleoside triphosphate hydrolases"/>
    <property type="match status" value="1"/>
</dbReference>
<dbReference type="InterPro" id="IPR050445">
    <property type="entry name" value="Bact_polysacc_biosynth/exp"/>
</dbReference>
<evidence type="ECO:0000259" key="5">
    <source>
        <dbReference type="Pfam" id="PF01656"/>
    </source>
</evidence>
<keyword evidence="1" id="KW-0547">Nucleotide-binding</keyword>
<dbReference type="CDD" id="cd05387">
    <property type="entry name" value="BY-kinase"/>
    <property type="match status" value="1"/>
</dbReference>
<feature type="domain" description="CobQ/CobB/MinD/ParA nucleotide binding" evidence="5">
    <location>
        <begin position="348"/>
        <end position="529"/>
    </location>
</feature>
<gene>
    <name evidence="6" type="ORF">ACFOPQ_03195</name>
</gene>
<keyword evidence="4" id="KW-0812">Transmembrane</keyword>
<evidence type="ECO:0000256" key="1">
    <source>
        <dbReference type="ARBA" id="ARBA00022741"/>
    </source>
</evidence>
<keyword evidence="2" id="KW-0067">ATP-binding</keyword>
<feature type="transmembrane region" description="Helical" evidence="4">
    <location>
        <begin position="262"/>
        <end position="280"/>
    </location>
</feature>
<keyword evidence="4" id="KW-1133">Transmembrane helix</keyword>
<evidence type="ECO:0000256" key="4">
    <source>
        <dbReference type="SAM" id="Phobius"/>
    </source>
</evidence>
<dbReference type="Proteomes" id="UP001595748">
    <property type="component" value="Unassembled WGS sequence"/>
</dbReference>
<sequence length="543" mass="58861">MTQIPPNNSKPLQRFQDEVDLTQVLTVLRRYWVPLLLTPLLLAGTTYLLSQRTPPTYEASTSLMSTVPDTGNSAIAASSITATQLPQGAVDKVVHSRSTYQVIEKLLSESSIPTQTQTRIKRDLQRELATQRFNRLKVKARLDQLQRGVYDLTAVAETPQAAQILATAATQALLEWDLRRAQEGVGRAKRNIQQQLENVNKRIASSEAGSVEQQSLISARGQLILNLSQATAFEEGARGSLTLLAEANAPLAPIAPKPRRNAALVFVLSLFIGGMVALLLDAMRRKIRSTAELLPLNLPALGELPRLPGMTRSQLPEIARAGAFYEPSGFLRVNLLSLVPQSPAIVGVTSARPGEGKSTVAATLATSLATVGKRVLVIDLDLHRPTQHEYWQVIGRPWVALPGAEGGKQTTVIQALQEPHFASAVDVGNGIHFLPAGEGGRHAAAVLSSPAFAQQLRTWSQGYDLVLLDTPPVLALADAFIVGKQADGLILVVESGVTSVPEIQRVEQSFQTTGVRLLGVLVNKVKREREYYYNYGVDSVSSR</sequence>
<keyword evidence="3" id="KW-0175">Coiled coil</keyword>
<dbReference type="InterPro" id="IPR002586">
    <property type="entry name" value="CobQ/CobB/MinD/ParA_Nub-bd_dom"/>
</dbReference>
<keyword evidence="4" id="KW-0472">Membrane</keyword>
<dbReference type="InterPro" id="IPR005702">
    <property type="entry name" value="Wzc-like_C"/>
</dbReference>
<dbReference type="EMBL" id="JBHRZF010000028">
    <property type="protein sequence ID" value="MFC3859769.1"/>
    <property type="molecule type" value="Genomic_DNA"/>
</dbReference>
<reference evidence="7" key="1">
    <citation type="journal article" date="2019" name="Int. J. Syst. Evol. Microbiol.">
        <title>The Global Catalogue of Microorganisms (GCM) 10K type strain sequencing project: providing services to taxonomists for standard genome sequencing and annotation.</title>
        <authorList>
            <consortium name="The Broad Institute Genomics Platform"/>
            <consortium name="The Broad Institute Genome Sequencing Center for Infectious Disease"/>
            <person name="Wu L."/>
            <person name="Ma J."/>
        </authorList>
    </citation>
    <scope>NUCLEOTIDE SEQUENCE [LARGE SCALE GENOMIC DNA]</scope>
    <source>
        <strain evidence="7">CCTCC AB 2013263</strain>
    </source>
</reference>
<evidence type="ECO:0000256" key="3">
    <source>
        <dbReference type="SAM" id="Coils"/>
    </source>
</evidence>
<dbReference type="PANTHER" id="PTHR32309">
    <property type="entry name" value="TYROSINE-PROTEIN KINASE"/>
    <property type="match status" value="1"/>
</dbReference>
<feature type="coiled-coil region" evidence="3">
    <location>
        <begin position="178"/>
        <end position="209"/>
    </location>
</feature>
<dbReference type="PANTHER" id="PTHR32309:SF31">
    <property type="entry name" value="CAPSULAR EXOPOLYSACCHARIDE FAMILY"/>
    <property type="match status" value="1"/>
</dbReference>